<evidence type="ECO:0000256" key="2">
    <source>
        <dbReference type="ARBA" id="ARBA00008639"/>
    </source>
</evidence>
<name>A0ABD3N773_9STRA</name>
<dbReference type="InterPro" id="IPR001926">
    <property type="entry name" value="TrpB-like_PALP"/>
</dbReference>
<organism evidence="5 6">
    <name type="scientific">Discostella pseudostelligera</name>
    <dbReference type="NCBI Taxonomy" id="259834"/>
    <lineage>
        <taxon>Eukaryota</taxon>
        <taxon>Sar</taxon>
        <taxon>Stramenopiles</taxon>
        <taxon>Ochrophyta</taxon>
        <taxon>Bacillariophyta</taxon>
        <taxon>Coscinodiscophyceae</taxon>
        <taxon>Thalassiosirophycidae</taxon>
        <taxon>Stephanodiscales</taxon>
        <taxon>Stephanodiscaceae</taxon>
        <taxon>Discostella</taxon>
    </lineage>
</organism>
<feature type="domain" description="Tryptophan synthase beta chain-like PALP" evidence="4">
    <location>
        <begin position="79"/>
        <end position="425"/>
    </location>
</feature>
<accession>A0ABD3N773</accession>
<dbReference type="AlphaFoldDB" id="A0ABD3N773"/>
<comment type="cofactor">
    <cofactor evidence="1">
        <name>pyridoxal 5'-phosphate</name>
        <dbReference type="ChEBI" id="CHEBI:597326"/>
    </cofactor>
</comment>
<dbReference type="Proteomes" id="UP001530293">
    <property type="component" value="Unassembled WGS sequence"/>
</dbReference>
<comment type="caution">
    <text evidence="5">The sequence shown here is derived from an EMBL/GenBank/DDBJ whole genome shotgun (WGS) entry which is preliminary data.</text>
</comment>
<evidence type="ECO:0000313" key="5">
    <source>
        <dbReference type="EMBL" id="KAL3770106.1"/>
    </source>
</evidence>
<sequence length="461" mass="49733">SRHASYRGSSSSSSIAMSMSLHPVDTAHPYQPPAWADGLLKSVPKHGRLHLANLPTPIHRIGSSRNSNTTTNGGGILSRLQELNITLYIKRDDATGGVELGGNKIRKLEFLLADALAKGCDSVVTIGGEQSNHCRATAAASIYLLHQSIYGRHTQSRMVGLSPHLILRTSRADAIQNKKEDLGWTGNIMFDRMAGSTIYTCTPREYGQLGSNTLVANVCDYIKEQSHQHPYAIPVGGSNGLGTWGYINAVDELIHQLDDIHEGGAGADSPSDFALDHVIFATGSGGTATGIVVGLSLAFGSLGVGHPATVGKSAPKVHAVGVCDDPEYFYRTISSIADEMGIDLPPTTTTEQFIREAVTIYNGKGRGYAFSSDDELDFIMQFAIETGVALDPVYSGKALYYFLEKIVKDDPEMYRNQNILFWHTGGSIGLYEQGNTLLERMLQASHVKRIDSTILSSTSKS</sequence>
<keyword evidence="3" id="KW-0663">Pyridoxal phosphate</keyword>
<dbReference type="Gene3D" id="3.40.50.1100">
    <property type="match status" value="2"/>
</dbReference>
<dbReference type="SUPFAM" id="SSF53686">
    <property type="entry name" value="Tryptophan synthase beta subunit-like PLP-dependent enzymes"/>
    <property type="match status" value="1"/>
</dbReference>
<dbReference type="PANTHER" id="PTHR43780">
    <property type="entry name" value="1-AMINOCYCLOPROPANE-1-CARBOXYLATE DEAMINASE-RELATED"/>
    <property type="match status" value="1"/>
</dbReference>
<evidence type="ECO:0000256" key="3">
    <source>
        <dbReference type="ARBA" id="ARBA00022898"/>
    </source>
</evidence>
<gene>
    <name evidence="5" type="ORF">ACHAWU_009314</name>
</gene>
<dbReference type="Pfam" id="PF00291">
    <property type="entry name" value="PALP"/>
    <property type="match status" value="1"/>
</dbReference>
<dbReference type="EMBL" id="JALLBG020000045">
    <property type="protein sequence ID" value="KAL3770106.1"/>
    <property type="molecule type" value="Genomic_DNA"/>
</dbReference>
<dbReference type="InterPro" id="IPR027278">
    <property type="entry name" value="ACCD_DCysDesulf"/>
</dbReference>
<comment type="similarity">
    <text evidence="2">Belongs to the ACC deaminase/D-cysteine desulfhydrase family.</text>
</comment>
<reference evidence="5 6" key="1">
    <citation type="submission" date="2024-10" db="EMBL/GenBank/DDBJ databases">
        <title>Updated reference genomes for cyclostephanoid diatoms.</title>
        <authorList>
            <person name="Roberts W.R."/>
            <person name="Alverson A.J."/>
        </authorList>
    </citation>
    <scope>NUCLEOTIDE SEQUENCE [LARGE SCALE GENOMIC DNA]</scope>
    <source>
        <strain evidence="5 6">AJA232-27</strain>
    </source>
</reference>
<evidence type="ECO:0000256" key="1">
    <source>
        <dbReference type="ARBA" id="ARBA00001933"/>
    </source>
</evidence>
<keyword evidence="6" id="KW-1185">Reference proteome</keyword>
<evidence type="ECO:0000313" key="6">
    <source>
        <dbReference type="Proteomes" id="UP001530293"/>
    </source>
</evidence>
<evidence type="ECO:0000259" key="4">
    <source>
        <dbReference type="Pfam" id="PF00291"/>
    </source>
</evidence>
<protein>
    <recommendedName>
        <fullName evidence="4">Tryptophan synthase beta chain-like PALP domain-containing protein</fullName>
    </recommendedName>
</protein>
<proteinExistence type="inferred from homology"/>
<feature type="non-terminal residue" evidence="5">
    <location>
        <position position="1"/>
    </location>
</feature>
<dbReference type="PANTHER" id="PTHR43780:SF2">
    <property type="entry name" value="1-AMINOCYCLOPROPANE-1-CARBOXYLATE DEAMINASE-RELATED"/>
    <property type="match status" value="1"/>
</dbReference>
<dbReference type="InterPro" id="IPR036052">
    <property type="entry name" value="TrpB-like_PALP_sf"/>
</dbReference>
<dbReference type="GO" id="GO:0016846">
    <property type="term" value="F:carbon-sulfur lyase activity"/>
    <property type="evidence" value="ECO:0007669"/>
    <property type="project" value="UniProtKB-ARBA"/>
</dbReference>